<accession>A0A017RWK1</accession>
<dbReference type="Proteomes" id="UP000019681">
    <property type="component" value="Unassembled WGS sequence"/>
</dbReference>
<evidence type="ECO:0000313" key="3">
    <source>
        <dbReference type="Proteomes" id="UP000019681"/>
    </source>
</evidence>
<evidence type="ECO:0000313" key="2">
    <source>
        <dbReference type="EMBL" id="EYE89143.1"/>
    </source>
</evidence>
<dbReference type="InterPro" id="IPR012179">
    <property type="entry name" value="NiFe-hyd_3_EchD"/>
</dbReference>
<protein>
    <submittedName>
        <fullName evidence="2">Ech hydrogenase subunit D</fullName>
    </submittedName>
</protein>
<reference evidence="2 3" key="1">
    <citation type="journal article" date="2014" name="Genome Announc.">
        <title>Draft Genome Sequence of Fervidicella metallireducens Strain AeBT, an Iron-Reducing Thermoanaerobe from the Great Artesian Basin.</title>
        <authorList>
            <person name="Patel B.K."/>
        </authorList>
    </citation>
    <scope>NUCLEOTIDE SEQUENCE [LARGE SCALE GENOMIC DNA]</scope>
    <source>
        <strain evidence="2 3">AeB</strain>
    </source>
</reference>
<name>A0A017RWK1_9CLOT</name>
<dbReference type="Gene3D" id="3.30.460.80">
    <property type="entry name" value="NADH:ubiquinone oxidoreductase, 30kDa subunit"/>
    <property type="match status" value="1"/>
</dbReference>
<dbReference type="STRING" id="1403537.Q428_04175"/>
<proteinExistence type="predicted"/>
<feature type="domain" description="NADH:ubiquinone oxidoreductase 30kDa subunit" evidence="1">
    <location>
        <begin position="7"/>
        <end position="91"/>
    </location>
</feature>
<keyword evidence="3" id="KW-1185">Reference proteome</keyword>
<gene>
    <name evidence="2" type="ORF">Q428_04175</name>
</gene>
<dbReference type="GO" id="GO:0008137">
    <property type="term" value="F:NADH dehydrogenase (ubiquinone) activity"/>
    <property type="evidence" value="ECO:0007669"/>
    <property type="project" value="InterPro"/>
</dbReference>
<sequence length="117" mass="13503">MIDNVTTVEKKNLLEAVNNMKLKGYRFAAMTCVQENDIFELDYHFDLNFEMEHIKIVVNQTDEITSISKIFPAAFLIENEYQDLYGLKFKGLIVDYKGALYLTPNSPKTPMVNNKAE</sequence>
<comment type="caution">
    <text evidence="2">The sequence shown here is derived from an EMBL/GenBank/DDBJ whole genome shotgun (WGS) entry which is preliminary data.</text>
</comment>
<dbReference type="Pfam" id="PF00329">
    <property type="entry name" value="Complex1_30kDa"/>
    <property type="match status" value="1"/>
</dbReference>
<evidence type="ECO:0000259" key="1">
    <source>
        <dbReference type="Pfam" id="PF00329"/>
    </source>
</evidence>
<dbReference type="InterPro" id="IPR037232">
    <property type="entry name" value="NADH_quin_OxRdtase_su_C/D-like"/>
</dbReference>
<organism evidence="2 3">
    <name type="scientific">Fervidicella metallireducens AeB</name>
    <dbReference type="NCBI Taxonomy" id="1403537"/>
    <lineage>
        <taxon>Bacteria</taxon>
        <taxon>Bacillati</taxon>
        <taxon>Bacillota</taxon>
        <taxon>Clostridia</taxon>
        <taxon>Eubacteriales</taxon>
        <taxon>Clostridiaceae</taxon>
        <taxon>Fervidicella</taxon>
    </lineage>
</organism>
<dbReference type="EMBL" id="AZQP01000008">
    <property type="protein sequence ID" value="EYE89143.1"/>
    <property type="molecule type" value="Genomic_DNA"/>
</dbReference>
<dbReference type="PIRSF" id="PIRSF036585">
    <property type="entry name" value="EchD"/>
    <property type="match status" value="1"/>
</dbReference>
<dbReference type="SUPFAM" id="SSF143243">
    <property type="entry name" value="Nqo5-like"/>
    <property type="match status" value="1"/>
</dbReference>
<dbReference type="AlphaFoldDB" id="A0A017RWK1"/>
<dbReference type="InterPro" id="IPR001268">
    <property type="entry name" value="NADH_UbQ_OxRdtase_30kDa_su"/>
</dbReference>